<sequence>MNSLFVLTLLIIFFVTCFFQVDAILYGYSPDGYANQPSDGDYRNNRKDRYENPEEYYRLFQGDEEEGDSMEYVKDQWQPSRPSAPAYPYPGRNSWG</sequence>
<organism evidence="3 4">
    <name type="scientific">Panagrolaimus superbus</name>
    <dbReference type="NCBI Taxonomy" id="310955"/>
    <lineage>
        <taxon>Eukaryota</taxon>
        <taxon>Metazoa</taxon>
        <taxon>Ecdysozoa</taxon>
        <taxon>Nematoda</taxon>
        <taxon>Chromadorea</taxon>
        <taxon>Rhabditida</taxon>
        <taxon>Tylenchina</taxon>
        <taxon>Panagrolaimomorpha</taxon>
        <taxon>Panagrolaimoidea</taxon>
        <taxon>Panagrolaimidae</taxon>
        <taxon>Panagrolaimus</taxon>
    </lineage>
</organism>
<dbReference type="Proteomes" id="UP000887577">
    <property type="component" value="Unplaced"/>
</dbReference>
<evidence type="ECO:0000313" key="4">
    <source>
        <dbReference type="WBParaSite" id="PSU_v2.g11361.t1"/>
    </source>
</evidence>
<evidence type="ECO:0000256" key="2">
    <source>
        <dbReference type="SAM" id="SignalP"/>
    </source>
</evidence>
<feature type="region of interest" description="Disordered" evidence="1">
    <location>
        <begin position="29"/>
        <end position="48"/>
    </location>
</feature>
<protein>
    <submittedName>
        <fullName evidence="4">Uncharacterized protein</fullName>
    </submittedName>
</protein>
<feature type="compositionally biased region" description="Low complexity" evidence="1">
    <location>
        <begin position="79"/>
        <end position="96"/>
    </location>
</feature>
<accession>A0A914XXV4</accession>
<evidence type="ECO:0000256" key="1">
    <source>
        <dbReference type="SAM" id="MobiDB-lite"/>
    </source>
</evidence>
<keyword evidence="2" id="KW-0732">Signal</keyword>
<feature type="region of interest" description="Disordered" evidence="1">
    <location>
        <begin position="63"/>
        <end position="96"/>
    </location>
</feature>
<reference evidence="4" key="1">
    <citation type="submission" date="2022-11" db="UniProtKB">
        <authorList>
            <consortium name="WormBaseParasite"/>
        </authorList>
    </citation>
    <scope>IDENTIFICATION</scope>
</reference>
<dbReference type="AlphaFoldDB" id="A0A914XXV4"/>
<proteinExistence type="predicted"/>
<keyword evidence="3" id="KW-1185">Reference proteome</keyword>
<feature type="signal peptide" evidence="2">
    <location>
        <begin position="1"/>
        <end position="23"/>
    </location>
</feature>
<dbReference type="WBParaSite" id="PSU_v2.g11361.t1">
    <property type="protein sequence ID" value="PSU_v2.g11361.t1"/>
    <property type="gene ID" value="PSU_v2.g11361"/>
</dbReference>
<feature type="chain" id="PRO_5037872582" evidence="2">
    <location>
        <begin position="24"/>
        <end position="96"/>
    </location>
</feature>
<evidence type="ECO:0000313" key="3">
    <source>
        <dbReference type="Proteomes" id="UP000887577"/>
    </source>
</evidence>
<name>A0A914XXV4_9BILA</name>